<dbReference type="EMBL" id="ADEG01000002">
    <property type="protein sequence ID" value="EFA93269.1"/>
    <property type="molecule type" value="Genomic_DNA"/>
</dbReference>
<reference evidence="2 3" key="1">
    <citation type="submission" date="2009-12" db="EMBL/GenBank/DDBJ databases">
        <title>Genome Sequence of Prevotella buccalis ATCC 35310.</title>
        <authorList>
            <person name="Durkin A.S."/>
            <person name="Madupu R."/>
            <person name="Torralba M."/>
            <person name="Methe B."/>
            <person name="Sutton G."/>
            <person name="Strausberg R.L."/>
            <person name="Nelson K.E."/>
        </authorList>
    </citation>
    <scope>NUCLEOTIDE SEQUENCE [LARGE SCALE GENOMIC DNA]</scope>
    <source>
        <strain evidence="2 3">ATCC 35310</strain>
    </source>
</reference>
<feature type="transmembrane region" description="Helical" evidence="1">
    <location>
        <begin position="247"/>
        <end position="269"/>
    </location>
</feature>
<comment type="caution">
    <text evidence="2">The sequence shown here is derived from an EMBL/GenBank/DDBJ whole genome shotgun (WGS) entry which is preliminary data.</text>
</comment>
<keyword evidence="1" id="KW-1133">Transmembrane helix</keyword>
<evidence type="ECO:0008006" key="4">
    <source>
        <dbReference type="Google" id="ProtNLM"/>
    </source>
</evidence>
<proteinExistence type="predicted"/>
<feature type="transmembrane region" description="Helical" evidence="1">
    <location>
        <begin position="110"/>
        <end position="134"/>
    </location>
</feature>
<gene>
    <name evidence="2" type="ORF">HMPREF0650_0836</name>
</gene>
<dbReference type="STRING" id="679190.HMPREF0650_0836"/>
<feature type="transmembrane region" description="Helical" evidence="1">
    <location>
        <begin position="155"/>
        <end position="174"/>
    </location>
</feature>
<feature type="transmembrane region" description="Helical" evidence="1">
    <location>
        <begin position="186"/>
        <end position="209"/>
    </location>
</feature>
<dbReference type="SUPFAM" id="SSF103473">
    <property type="entry name" value="MFS general substrate transporter"/>
    <property type="match status" value="1"/>
</dbReference>
<accession>D1W2D9</accession>
<organism evidence="2 3">
    <name type="scientific">Hoylesella buccalis ATCC 35310</name>
    <dbReference type="NCBI Taxonomy" id="679190"/>
    <lineage>
        <taxon>Bacteria</taxon>
        <taxon>Pseudomonadati</taxon>
        <taxon>Bacteroidota</taxon>
        <taxon>Bacteroidia</taxon>
        <taxon>Bacteroidales</taxon>
        <taxon>Prevotellaceae</taxon>
        <taxon>Hoylesella</taxon>
    </lineage>
</organism>
<dbReference type="InterPro" id="IPR036259">
    <property type="entry name" value="MFS_trans_sf"/>
</dbReference>
<dbReference type="Gene3D" id="1.20.1250.20">
    <property type="entry name" value="MFS general substrate transporter like domains"/>
    <property type="match status" value="1"/>
</dbReference>
<dbReference type="eggNOG" id="COG2814">
    <property type="taxonomic scope" value="Bacteria"/>
</dbReference>
<name>D1W2D9_9BACT</name>
<evidence type="ECO:0000313" key="2">
    <source>
        <dbReference type="EMBL" id="EFA93269.1"/>
    </source>
</evidence>
<sequence>MIKISHHLFNSPIDLNHEVKVPWKWMPTLYLFKGLTFVMLFYFPLVIFKRMGVDNGTTTFFIAWLMLPVAMRPVLSIFVQTGHRNRLWILLSEALIILSIAGMAHALKSAWWQEGSIMCLGVMAIAHVFHDIAIDKFSLQAIKHHRTSSLRLFKLTFYLLSMLLVLGIIVMIGGNLEVVNRSIRSSWSTACYCLCGILSVVLLWHIFMIPQSGADDRERKIRVSDMFYACLNTSADLIRTPSSWPGILFLSMFLLPCTLLTPVSIQFMLDLGSSGGLALSPQEFGYVQGTVSVFGLIIGGMLGIWLLQKVGFSNTLPLMAFATCIPPLFYIYLSYALPTNIGWIACCAFITQMACGFGLCAYMHYLVYYSEVKRVSTYALCMSLATVSVMIPMMLSGSLQQALGYRRFFILTTLLGICTLITSALVMVDKELTEEENKPTEKKTIRQ</sequence>
<feature type="transmembrane region" description="Helical" evidence="1">
    <location>
        <begin position="86"/>
        <end position="104"/>
    </location>
</feature>
<keyword evidence="1" id="KW-0472">Membrane</keyword>
<keyword evidence="3" id="KW-1185">Reference proteome</keyword>
<protein>
    <recommendedName>
        <fullName evidence="4">Transporter, major facilitator family protein</fullName>
    </recommendedName>
</protein>
<keyword evidence="1" id="KW-0812">Transmembrane</keyword>
<evidence type="ECO:0000313" key="3">
    <source>
        <dbReference type="Proteomes" id="UP000005283"/>
    </source>
</evidence>
<feature type="transmembrane region" description="Helical" evidence="1">
    <location>
        <begin position="341"/>
        <end position="363"/>
    </location>
</feature>
<feature type="transmembrane region" description="Helical" evidence="1">
    <location>
        <begin position="375"/>
        <end position="395"/>
    </location>
</feature>
<dbReference type="Proteomes" id="UP000005283">
    <property type="component" value="Unassembled WGS sequence"/>
</dbReference>
<feature type="transmembrane region" description="Helical" evidence="1">
    <location>
        <begin position="60"/>
        <end position="79"/>
    </location>
</feature>
<dbReference type="AlphaFoldDB" id="D1W2D9"/>
<feature type="transmembrane region" description="Helical" evidence="1">
    <location>
        <begin position="316"/>
        <end position="335"/>
    </location>
</feature>
<feature type="transmembrane region" description="Helical" evidence="1">
    <location>
        <begin position="30"/>
        <end position="48"/>
    </location>
</feature>
<evidence type="ECO:0000256" key="1">
    <source>
        <dbReference type="SAM" id="Phobius"/>
    </source>
</evidence>
<feature type="transmembrane region" description="Helical" evidence="1">
    <location>
        <begin position="289"/>
        <end position="307"/>
    </location>
</feature>
<dbReference type="RefSeq" id="WP_004347325.1">
    <property type="nucleotide sequence ID" value="NZ_ADEG01000002.1"/>
</dbReference>
<feature type="transmembrane region" description="Helical" evidence="1">
    <location>
        <begin position="407"/>
        <end position="428"/>
    </location>
</feature>